<accession>A0A7R7DJR7</accession>
<evidence type="ECO:0000256" key="2">
    <source>
        <dbReference type="SAM" id="Phobius"/>
    </source>
</evidence>
<dbReference type="EMBL" id="AP023355">
    <property type="protein sequence ID" value="BCJ32997.1"/>
    <property type="molecule type" value="Genomic_DNA"/>
</dbReference>
<dbReference type="RefSeq" id="WP_203959959.1">
    <property type="nucleotide sequence ID" value="NZ_AP023355.1"/>
</dbReference>
<dbReference type="Proteomes" id="UP000611640">
    <property type="component" value="Chromosome"/>
</dbReference>
<dbReference type="AlphaFoldDB" id="A0A7R7DJR7"/>
<organism evidence="3 4">
    <name type="scientific">Actinocatenispora thailandica</name>
    <dbReference type="NCBI Taxonomy" id="227318"/>
    <lineage>
        <taxon>Bacteria</taxon>
        <taxon>Bacillati</taxon>
        <taxon>Actinomycetota</taxon>
        <taxon>Actinomycetes</taxon>
        <taxon>Micromonosporales</taxon>
        <taxon>Micromonosporaceae</taxon>
        <taxon>Actinocatenispora</taxon>
    </lineage>
</organism>
<proteinExistence type="predicted"/>
<gene>
    <name evidence="3" type="ORF">Athai_05000</name>
</gene>
<evidence type="ECO:0000313" key="4">
    <source>
        <dbReference type="Proteomes" id="UP000611640"/>
    </source>
</evidence>
<sequence>MTDEPVDPPVDERDLADRLHGTAAPRPDEPSDGPAGGPLARAGELIRQRPVVLVAAVAAGFVLGRLVKRIARSRG</sequence>
<protein>
    <submittedName>
        <fullName evidence="3">Uncharacterized protein</fullName>
    </submittedName>
</protein>
<evidence type="ECO:0000313" key="3">
    <source>
        <dbReference type="EMBL" id="BCJ32997.1"/>
    </source>
</evidence>
<reference evidence="3 4" key="1">
    <citation type="submission" date="2020-08" db="EMBL/GenBank/DDBJ databases">
        <title>Whole genome shotgun sequence of Actinocatenispora thailandica NBRC 105041.</title>
        <authorList>
            <person name="Komaki H."/>
            <person name="Tamura T."/>
        </authorList>
    </citation>
    <scope>NUCLEOTIDE SEQUENCE [LARGE SCALE GENOMIC DNA]</scope>
    <source>
        <strain evidence="3 4">NBRC 105041</strain>
    </source>
</reference>
<dbReference type="KEGG" id="atl:Athai_05000"/>
<keyword evidence="2" id="KW-0812">Transmembrane</keyword>
<feature type="compositionally biased region" description="Basic and acidic residues" evidence="1">
    <location>
        <begin position="10"/>
        <end position="20"/>
    </location>
</feature>
<keyword evidence="4" id="KW-1185">Reference proteome</keyword>
<name>A0A7R7DJR7_9ACTN</name>
<keyword evidence="2" id="KW-1133">Transmembrane helix</keyword>
<keyword evidence="2" id="KW-0472">Membrane</keyword>
<feature type="transmembrane region" description="Helical" evidence="2">
    <location>
        <begin position="50"/>
        <end position="67"/>
    </location>
</feature>
<feature type="region of interest" description="Disordered" evidence="1">
    <location>
        <begin position="1"/>
        <end position="41"/>
    </location>
</feature>
<evidence type="ECO:0000256" key="1">
    <source>
        <dbReference type="SAM" id="MobiDB-lite"/>
    </source>
</evidence>